<dbReference type="EMBL" id="JAAGWY010000002">
    <property type="protein sequence ID" value="NEN05811.1"/>
    <property type="molecule type" value="Genomic_DNA"/>
</dbReference>
<dbReference type="Gene3D" id="2.40.37.30">
    <property type="match status" value="2"/>
</dbReference>
<keyword evidence="4" id="KW-1185">Reference proteome</keyword>
<accession>A0A6L9XWJ0</accession>
<comment type="caution">
    <text evidence="3">The sequence shown here is derived from an EMBL/GenBank/DDBJ whole genome shotgun (WGS) entry which is preliminary data.</text>
</comment>
<dbReference type="InterPro" id="IPR001608">
    <property type="entry name" value="Ala_racemase_N"/>
</dbReference>
<name>A0A6L9XWJ0_9MICO</name>
<dbReference type="RefSeq" id="WP_163289158.1">
    <property type="nucleotide sequence ID" value="NZ_JAAGWY010000002.1"/>
</dbReference>
<evidence type="ECO:0000259" key="2">
    <source>
        <dbReference type="Pfam" id="PF21279"/>
    </source>
</evidence>
<dbReference type="Pfam" id="PF21279">
    <property type="entry name" value="YhfX-like_C"/>
    <property type="match status" value="1"/>
</dbReference>
<evidence type="ECO:0000313" key="4">
    <source>
        <dbReference type="Proteomes" id="UP000474967"/>
    </source>
</evidence>
<sequence length="414" mass="44090">MFLELLRRRNNSFLQSAADLHRKGELPPNCYAIDLDAVSRNATAIRREADRLNLKAFAMVKQIGRNPDVSAALVRAGITHSVGVDLECTIAAASGGLAAGHMGHLVQIPRHQAAIAASFAPLYWTVFNETKAREAAAATERLGRVQNLMARVVGKGDVFYPGHEGGFDVASIVRVANEIDGMRGARFAGITTFPASLFDVQARTVRTTPNLETLRQASAELRKAGRTDIEINAPGTTSVAMLEPLAEAGATQVEPGHGLTGTTPWHAVEDLEEEPAIAYITEVSHLWDDKAFVFGGGLYVDPVLADQPRTTAIVVTGDETVAQSAALEVDMPSPSAIDYYAKVDISGRQDVRPGDTVIFGFRPQVFVTRGLTAAISGVSKGTPKVEGIWSSNGSRPIDPADALQAIAAAKGTDR</sequence>
<dbReference type="InterPro" id="IPR048449">
    <property type="entry name" value="YhfX-like_C"/>
</dbReference>
<dbReference type="Pfam" id="PF01168">
    <property type="entry name" value="Ala_racemase_N"/>
    <property type="match status" value="1"/>
</dbReference>
<gene>
    <name evidence="3" type="ORF">G3T36_07990</name>
</gene>
<dbReference type="Proteomes" id="UP000474967">
    <property type="component" value="Unassembled WGS sequence"/>
</dbReference>
<reference evidence="3 4" key="1">
    <citation type="journal article" date="2014" name="J. Microbiol.">
        <title>Diaminobutyricibacter tongyongensis gen. nov., sp. nov. and Homoserinibacter gongjuensis gen. nov., sp. nov. belong to the family Microbacteriaceae.</title>
        <authorList>
            <person name="Kim S.J."/>
            <person name="Ahn J.H."/>
            <person name="Weon H.Y."/>
            <person name="Hamada M."/>
            <person name="Suzuki K."/>
            <person name="Kwon S.W."/>
        </authorList>
    </citation>
    <scope>NUCLEOTIDE SEQUENCE [LARGE SCALE GENOMIC DNA]</scope>
    <source>
        <strain evidence="3 4">NBRC 108724</strain>
    </source>
</reference>
<dbReference type="InterPro" id="IPR029066">
    <property type="entry name" value="PLP-binding_barrel"/>
</dbReference>
<protein>
    <submittedName>
        <fullName evidence="3">YhfX family PLP-dependent enzyme</fullName>
    </submittedName>
</protein>
<feature type="domain" description="YhfX-like C-terminal" evidence="2">
    <location>
        <begin position="279"/>
        <end position="385"/>
    </location>
</feature>
<organism evidence="3 4">
    <name type="scientific">Leifsonia tongyongensis</name>
    <dbReference type="NCBI Taxonomy" id="1268043"/>
    <lineage>
        <taxon>Bacteria</taxon>
        <taxon>Bacillati</taxon>
        <taxon>Actinomycetota</taxon>
        <taxon>Actinomycetes</taxon>
        <taxon>Micrococcales</taxon>
        <taxon>Microbacteriaceae</taxon>
        <taxon>Leifsonia</taxon>
    </lineage>
</organism>
<dbReference type="SUPFAM" id="SSF51419">
    <property type="entry name" value="PLP-binding barrel"/>
    <property type="match status" value="1"/>
</dbReference>
<evidence type="ECO:0000259" key="1">
    <source>
        <dbReference type="Pfam" id="PF01168"/>
    </source>
</evidence>
<proteinExistence type="predicted"/>
<evidence type="ECO:0000313" key="3">
    <source>
        <dbReference type="EMBL" id="NEN05811.1"/>
    </source>
</evidence>
<dbReference type="AlphaFoldDB" id="A0A6L9XWJ0"/>
<feature type="domain" description="Alanine racemase N-terminal" evidence="1">
    <location>
        <begin position="33"/>
        <end position="264"/>
    </location>
</feature>